<dbReference type="AlphaFoldDB" id="E6SB61"/>
<dbReference type="Proteomes" id="UP000008914">
    <property type="component" value="Chromosome"/>
</dbReference>
<proteinExistence type="predicted"/>
<dbReference type="KEGG" id="ica:Intca_0785"/>
<name>E6SB61_INTC7</name>
<protein>
    <submittedName>
        <fullName evidence="2">Uncharacterized protein</fullName>
    </submittedName>
</protein>
<dbReference type="SUPFAM" id="SSF56349">
    <property type="entry name" value="DNA breaking-rejoining enzymes"/>
    <property type="match status" value="1"/>
</dbReference>
<feature type="compositionally biased region" description="Low complexity" evidence="1">
    <location>
        <begin position="179"/>
        <end position="191"/>
    </location>
</feature>
<dbReference type="STRING" id="710696.Intca_0785"/>
<evidence type="ECO:0000313" key="2">
    <source>
        <dbReference type="EMBL" id="ADU47322.1"/>
    </source>
</evidence>
<dbReference type="HOGENOM" id="CLU_037617_0_0_11"/>
<accession>E6SB61</accession>
<keyword evidence="3" id="KW-1185">Reference proteome</keyword>
<organism evidence="2 3">
    <name type="scientific">Intrasporangium calvum (strain ATCC 23552 / DSM 43043 / JCM 3097 / NBRC 12989 / NCIMB 10167 / NRRL B-3866 / 7 KIP)</name>
    <dbReference type="NCBI Taxonomy" id="710696"/>
    <lineage>
        <taxon>Bacteria</taxon>
        <taxon>Bacillati</taxon>
        <taxon>Actinomycetota</taxon>
        <taxon>Actinomycetes</taxon>
        <taxon>Micrococcales</taxon>
        <taxon>Intrasporangiaceae</taxon>
        <taxon>Intrasporangium</taxon>
    </lineage>
</organism>
<dbReference type="InterPro" id="IPR011010">
    <property type="entry name" value="DNA_brk_join_enz"/>
</dbReference>
<dbReference type="GO" id="GO:0003677">
    <property type="term" value="F:DNA binding"/>
    <property type="evidence" value="ECO:0007669"/>
    <property type="project" value="InterPro"/>
</dbReference>
<evidence type="ECO:0000256" key="1">
    <source>
        <dbReference type="SAM" id="MobiDB-lite"/>
    </source>
</evidence>
<gene>
    <name evidence="2" type="ordered locus">Intca_0785</name>
</gene>
<evidence type="ECO:0000313" key="3">
    <source>
        <dbReference type="Proteomes" id="UP000008914"/>
    </source>
</evidence>
<feature type="region of interest" description="Disordered" evidence="1">
    <location>
        <begin position="147"/>
        <end position="194"/>
    </location>
</feature>
<dbReference type="EMBL" id="CP002343">
    <property type="protein sequence ID" value="ADU47322.1"/>
    <property type="molecule type" value="Genomic_DNA"/>
</dbReference>
<reference evidence="2 3" key="1">
    <citation type="journal article" date="2010" name="Stand. Genomic Sci.">
        <title>Complete genome sequence of Intrasporangium calvum type strain (7 KIP).</title>
        <authorList>
            <person name="Del Rio T.G."/>
            <person name="Chertkov O."/>
            <person name="Yasawong M."/>
            <person name="Lucas S."/>
            <person name="Deshpande S."/>
            <person name="Cheng J.F."/>
            <person name="Detter C."/>
            <person name="Tapia R."/>
            <person name="Han C."/>
            <person name="Goodwin L."/>
            <person name="Pitluck S."/>
            <person name="Liolios K."/>
            <person name="Ivanova N."/>
            <person name="Mavromatis K."/>
            <person name="Pati A."/>
            <person name="Chen A."/>
            <person name="Palaniappan K."/>
            <person name="Land M."/>
            <person name="Hauser L."/>
            <person name="Chang Y.J."/>
            <person name="Jeffries C.D."/>
            <person name="Rohde M."/>
            <person name="Pukall R."/>
            <person name="Sikorski J."/>
            <person name="Goker M."/>
            <person name="Woyke T."/>
            <person name="Bristow J."/>
            <person name="Eisen J.A."/>
            <person name="Markowitz V."/>
            <person name="Hugenholtz P."/>
            <person name="Kyrpides N.C."/>
            <person name="Klenk H.P."/>
            <person name="Lapidus A."/>
        </authorList>
    </citation>
    <scope>NUCLEOTIDE SEQUENCE [LARGE SCALE GENOMIC DNA]</scope>
    <source>
        <strain evidence="3">ATCC 23552 / DSM 43043 / JCM 3097 / NBRC 12989 / 7 KIP</strain>
    </source>
</reference>
<dbReference type="eggNOG" id="COG4974">
    <property type="taxonomic scope" value="Bacteria"/>
</dbReference>
<feature type="compositionally biased region" description="Basic residues" evidence="1">
    <location>
        <begin position="155"/>
        <end position="164"/>
    </location>
</feature>
<sequence length="591" mass="66364">MTAPPMCQGCSRRPEAYRKRGWCYDCKPGSKGRPLPCRRCGRDGDYWSSGLCRLCHPLAPQAPDSCRDCLAWGVTRLRGRLCLACTAWRYAHPGAGECICCHRELAVNQHQACRLCWAQTFTRQAQLGLPRDVLSANQAGQQLWFANMTNPRNGYRPHPRRDYRRPRDQRHPVEEDPTAGEPAAPTAPGPGQLDLFAYHPIEDPARRYGFGDPPSSRFAALLDQLTLEHAARYGWTTRQTKETRITLRVLQARSRLYGPPVRATDVQQLIEDGLRVRLPMAVLTEADLLFDDRPPRLVTWFTRQLHGLPEAMASELQTWFEVLHHGSTVPPRSHPRSEGTIRTRTLWAMPTLRAWAADGHHSLREITRSDILAVLPGEGTPRATLGAALRSIFTTLKGHRLLFVNPTARIRVGTLERRTPMPIATAAIRAAFDSDDPATAAITTLIGIHGLRPREACALHLFEVRDNRITLPDRSILLAPATKARLDRYLAYRRERWPGCINPHFLIHARSAATPEQVRVPWLTDKLGMSADALRQDRILAEANAGSDLRRICDFFGVTIETAEHYARTVSHPDLDAFTTDPAGSRTDTPQ</sequence>
<feature type="compositionally biased region" description="Basic and acidic residues" evidence="1">
    <location>
        <begin position="165"/>
        <end position="174"/>
    </location>
</feature>